<evidence type="ECO:0000313" key="6">
    <source>
        <dbReference type="Proteomes" id="UP001177023"/>
    </source>
</evidence>
<dbReference type="PANTHER" id="PTHR46143">
    <property type="entry name" value="CALPAIN-7"/>
    <property type="match status" value="1"/>
</dbReference>
<sequence length="305" mass="34911">MSKDDDPEAQKAMQLAQKALEYEEAIYFYAEASHRILSLIARKKILPILKRNATEYLERAEYLKRELPRLQADIIAKRSPQQLQFESAEFTALKAIDMEERGEIDQAADCYEKSVELCLNLMKLPNIDPQLRQKLRGLAAQALERAEYLKLKIETRNKAEETEAMQLSALLPSVPTGDLSLSDLHLDDRAPAARGNAATGSPQIHPRNQHEGLTKEELAVLAATSRINGRRYVPFLEQDLKEQFNFSLPFSDKHGKLALTEKQVKRLKDWARPSDFFSEPTLIKKIDNRHFRLFFRGFTCHCCAV</sequence>
<dbReference type="Pfam" id="PF04212">
    <property type="entry name" value="MIT"/>
    <property type="match status" value="1"/>
</dbReference>
<dbReference type="Proteomes" id="UP001177023">
    <property type="component" value="Unassembled WGS sequence"/>
</dbReference>
<keyword evidence="1" id="KW-0645">Protease</keyword>
<proteinExistence type="predicted"/>
<dbReference type="SMART" id="SM00745">
    <property type="entry name" value="MIT"/>
    <property type="match status" value="2"/>
</dbReference>
<protein>
    <recommendedName>
        <fullName evidence="4">MIT domain-containing protein</fullName>
    </recommendedName>
</protein>
<keyword evidence="3" id="KW-0788">Thiol protease</keyword>
<dbReference type="SUPFAM" id="SSF116846">
    <property type="entry name" value="MIT domain"/>
    <property type="match status" value="2"/>
</dbReference>
<accession>A0AA36D0C7</accession>
<name>A0AA36D0C7_9BILA</name>
<dbReference type="GO" id="GO:0004197">
    <property type="term" value="F:cysteine-type endopeptidase activity"/>
    <property type="evidence" value="ECO:0007669"/>
    <property type="project" value="TreeGrafter"/>
</dbReference>
<feature type="domain" description="MIT" evidence="4">
    <location>
        <begin position="81"/>
        <end position="159"/>
    </location>
</feature>
<evidence type="ECO:0000313" key="5">
    <source>
        <dbReference type="EMBL" id="CAJ0578698.1"/>
    </source>
</evidence>
<dbReference type="AlphaFoldDB" id="A0AA36D0C7"/>
<reference evidence="5" key="1">
    <citation type="submission" date="2023-06" db="EMBL/GenBank/DDBJ databases">
        <authorList>
            <person name="Delattre M."/>
        </authorList>
    </citation>
    <scope>NUCLEOTIDE SEQUENCE</scope>
    <source>
        <strain evidence="5">AF72</strain>
    </source>
</reference>
<feature type="non-terminal residue" evidence="5">
    <location>
        <position position="1"/>
    </location>
</feature>
<feature type="domain" description="MIT" evidence="4">
    <location>
        <begin position="5"/>
        <end position="72"/>
    </location>
</feature>
<evidence type="ECO:0000256" key="2">
    <source>
        <dbReference type="ARBA" id="ARBA00022801"/>
    </source>
</evidence>
<dbReference type="InterPro" id="IPR051297">
    <property type="entry name" value="PalB/RIM13"/>
</dbReference>
<dbReference type="InterPro" id="IPR036181">
    <property type="entry name" value="MIT_dom_sf"/>
</dbReference>
<comment type="caution">
    <text evidence="5">The sequence shown here is derived from an EMBL/GenBank/DDBJ whole genome shotgun (WGS) entry which is preliminary data.</text>
</comment>
<organism evidence="5 6">
    <name type="scientific">Mesorhabditis spiculigera</name>
    <dbReference type="NCBI Taxonomy" id="96644"/>
    <lineage>
        <taxon>Eukaryota</taxon>
        <taxon>Metazoa</taxon>
        <taxon>Ecdysozoa</taxon>
        <taxon>Nematoda</taxon>
        <taxon>Chromadorea</taxon>
        <taxon>Rhabditida</taxon>
        <taxon>Rhabditina</taxon>
        <taxon>Rhabditomorpha</taxon>
        <taxon>Rhabditoidea</taxon>
        <taxon>Rhabditidae</taxon>
        <taxon>Mesorhabditinae</taxon>
        <taxon>Mesorhabditis</taxon>
    </lineage>
</organism>
<keyword evidence="2" id="KW-0378">Hydrolase</keyword>
<dbReference type="GO" id="GO:0006508">
    <property type="term" value="P:proteolysis"/>
    <property type="evidence" value="ECO:0007669"/>
    <property type="project" value="UniProtKB-KW"/>
</dbReference>
<dbReference type="InterPro" id="IPR007330">
    <property type="entry name" value="MIT_dom"/>
</dbReference>
<dbReference type="PANTHER" id="PTHR46143:SF1">
    <property type="entry name" value="CALPAIN-7"/>
    <property type="match status" value="1"/>
</dbReference>
<evidence type="ECO:0000259" key="4">
    <source>
        <dbReference type="SMART" id="SM00745"/>
    </source>
</evidence>
<keyword evidence="6" id="KW-1185">Reference proteome</keyword>
<dbReference type="Gene3D" id="1.20.58.80">
    <property type="entry name" value="Phosphotransferase system, lactose/cellobiose-type IIA subunit"/>
    <property type="match status" value="2"/>
</dbReference>
<evidence type="ECO:0000256" key="1">
    <source>
        <dbReference type="ARBA" id="ARBA00022670"/>
    </source>
</evidence>
<gene>
    <name evidence="5" type="ORF">MSPICULIGERA_LOCUS16940</name>
</gene>
<dbReference type="EMBL" id="CATQJA010002654">
    <property type="protein sequence ID" value="CAJ0578698.1"/>
    <property type="molecule type" value="Genomic_DNA"/>
</dbReference>
<evidence type="ECO:0000256" key="3">
    <source>
        <dbReference type="ARBA" id="ARBA00022807"/>
    </source>
</evidence>